<proteinExistence type="predicted"/>
<reference evidence="2 3" key="2">
    <citation type="submission" date="2018-11" db="EMBL/GenBank/DDBJ databases">
        <authorList>
            <consortium name="Pathogen Informatics"/>
        </authorList>
    </citation>
    <scope>NUCLEOTIDE SEQUENCE [LARGE SCALE GENOMIC DNA]</scope>
</reference>
<feature type="compositionally biased region" description="Basic and acidic residues" evidence="1">
    <location>
        <begin position="1"/>
        <end position="13"/>
    </location>
</feature>
<accession>A0A0N4TMC5</accession>
<feature type="region of interest" description="Disordered" evidence="1">
    <location>
        <begin position="1"/>
        <end position="31"/>
    </location>
</feature>
<dbReference type="Proteomes" id="UP000278627">
    <property type="component" value="Unassembled WGS sequence"/>
</dbReference>
<dbReference type="WBParaSite" id="BPAG_0000958601-mRNA-1">
    <property type="protein sequence ID" value="BPAG_0000958601-mRNA-1"/>
    <property type="gene ID" value="BPAG_0000958601"/>
</dbReference>
<dbReference type="EMBL" id="UZAD01013159">
    <property type="protein sequence ID" value="VDN90734.1"/>
    <property type="molecule type" value="Genomic_DNA"/>
</dbReference>
<evidence type="ECO:0000313" key="2">
    <source>
        <dbReference type="EMBL" id="VDN90734.1"/>
    </source>
</evidence>
<organism evidence="4">
    <name type="scientific">Brugia pahangi</name>
    <name type="common">Filarial nematode worm</name>
    <dbReference type="NCBI Taxonomy" id="6280"/>
    <lineage>
        <taxon>Eukaryota</taxon>
        <taxon>Metazoa</taxon>
        <taxon>Ecdysozoa</taxon>
        <taxon>Nematoda</taxon>
        <taxon>Chromadorea</taxon>
        <taxon>Rhabditida</taxon>
        <taxon>Spirurina</taxon>
        <taxon>Spiruromorpha</taxon>
        <taxon>Filarioidea</taxon>
        <taxon>Onchocercidae</taxon>
        <taxon>Brugia</taxon>
    </lineage>
</organism>
<evidence type="ECO:0000313" key="4">
    <source>
        <dbReference type="WBParaSite" id="BPAG_0000958601-mRNA-1"/>
    </source>
</evidence>
<name>A0A0N4TMC5_BRUPA</name>
<dbReference type="AlphaFoldDB" id="A0A0N4TMC5"/>
<evidence type="ECO:0000313" key="3">
    <source>
        <dbReference type="Proteomes" id="UP000278627"/>
    </source>
</evidence>
<protein>
    <submittedName>
        <fullName evidence="4">SAM-dependent methyltransferase</fullName>
    </submittedName>
</protein>
<evidence type="ECO:0000256" key="1">
    <source>
        <dbReference type="SAM" id="MobiDB-lite"/>
    </source>
</evidence>
<sequence length="31" mass="3591">MDVRSAQKAHSAEPKFQGHQLRIAFHEQSKK</sequence>
<reference evidence="4" key="1">
    <citation type="submission" date="2017-02" db="UniProtKB">
        <authorList>
            <consortium name="WormBaseParasite"/>
        </authorList>
    </citation>
    <scope>IDENTIFICATION</scope>
</reference>
<keyword evidence="3" id="KW-1185">Reference proteome</keyword>
<gene>
    <name evidence="2" type="ORF">BPAG_LOCUS9548</name>
</gene>